<keyword evidence="1" id="KW-0472">Membrane</keyword>
<reference evidence="2" key="1">
    <citation type="journal article" date="2020" name="Nature">
        <title>Giant virus diversity and host interactions through global metagenomics.</title>
        <authorList>
            <person name="Schulz F."/>
            <person name="Roux S."/>
            <person name="Paez-Espino D."/>
            <person name="Jungbluth S."/>
            <person name="Walsh D.A."/>
            <person name="Denef V.J."/>
            <person name="McMahon K.D."/>
            <person name="Konstantinidis K.T."/>
            <person name="Eloe-Fadrosh E.A."/>
            <person name="Kyrpides N.C."/>
            <person name="Woyke T."/>
        </authorList>
    </citation>
    <scope>NUCLEOTIDE SEQUENCE</scope>
    <source>
        <strain evidence="2">GVMAG-M-3300024336-7</strain>
    </source>
</reference>
<keyword evidence="1" id="KW-1133">Transmembrane helix</keyword>
<proteinExistence type="predicted"/>
<keyword evidence="1" id="KW-0812">Transmembrane</keyword>
<accession>A0A6C0ITZ7</accession>
<sequence>MPAIVDKKVDGAKVASDTTKIASGIGNVMEDIGIIMLSGFGWLVLILVMWVIMLKTEATHKAGVYGGLVGAVLIAVPAYFM</sequence>
<evidence type="ECO:0000256" key="1">
    <source>
        <dbReference type="SAM" id="Phobius"/>
    </source>
</evidence>
<evidence type="ECO:0000313" key="2">
    <source>
        <dbReference type="EMBL" id="QHT96731.1"/>
    </source>
</evidence>
<name>A0A6C0ITZ7_9ZZZZ</name>
<dbReference type="AlphaFoldDB" id="A0A6C0ITZ7"/>
<dbReference type="EMBL" id="MN740267">
    <property type="protein sequence ID" value="QHT96731.1"/>
    <property type="molecule type" value="Genomic_DNA"/>
</dbReference>
<protein>
    <submittedName>
        <fullName evidence="2">Uncharacterized protein</fullName>
    </submittedName>
</protein>
<feature type="transmembrane region" description="Helical" evidence="1">
    <location>
        <begin position="32"/>
        <end position="53"/>
    </location>
</feature>
<organism evidence="2">
    <name type="scientific">viral metagenome</name>
    <dbReference type="NCBI Taxonomy" id="1070528"/>
    <lineage>
        <taxon>unclassified sequences</taxon>
        <taxon>metagenomes</taxon>
        <taxon>organismal metagenomes</taxon>
    </lineage>
</organism>
<feature type="transmembrane region" description="Helical" evidence="1">
    <location>
        <begin position="62"/>
        <end position="80"/>
    </location>
</feature>